<dbReference type="Gene3D" id="1.50.10.100">
    <property type="entry name" value="Chondroitin AC/alginate lyase"/>
    <property type="match status" value="1"/>
</dbReference>
<dbReference type="AlphaFoldDB" id="A0AAP8T9A6"/>
<evidence type="ECO:0000256" key="2">
    <source>
        <dbReference type="ARBA" id="ARBA00023239"/>
    </source>
</evidence>
<dbReference type="InterPro" id="IPR008397">
    <property type="entry name" value="Alginate_lyase_dom"/>
</dbReference>
<sequence length="340" mass="38987">MAFWRFWFIFFPFTALLFSMVHGSPLNAPVITLGEKKSLFGEKAQANEYVSYALYYWPDPANPDGPYKPIDGKKNKRLRSMDDSGRMAAFIGTVCNLGRQYKLDRDPQAASRAGQWLKAWFIAPATRMQPHLKYAQIRPGHRTEGDGGGIIDLYRMPEFLEALTALKCSNALTAEEWKQVGAWLNQYYTWLTTSRQGRHAHTRSNNHYLFYVAQCAYLASFLGRSHEAAQWLAEAFANMDRHIAPDGSQPEELKRAEPWQYSVYTLQAWGYLVHLAERMGDKNYRYRKTPAGASIQKAVDYLLPYRANPETWPWQGSRANTPLPAIFEPEQAGRPQRKCS</sequence>
<dbReference type="Proteomes" id="UP000235914">
    <property type="component" value="Unassembled WGS sequence"/>
</dbReference>
<evidence type="ECO:0000313" key="4">
    <source>
        <dbReference type="EMBL" id="PNC56261.1"/>
    </source>
</evidence>
<dbReference type="SUPFAM" id="SSF48230">
    <property type="entry name" value="Chondroitin AC/alginate lyase"/>
    <property type="match status" value="1"/>
</dbReference>
<reference evidence="4 5" key="1">
    <citation type="journal article" date="2017" name="BMC Genomics">
        <title>Genome sequencing of 39 Akkermansia muciniphila isolates reveals its population structure, genomic and functional diverisity, and global distribution in mammalian gut microbiotas.</title>
        <authorList>
            <person name="Guo X."/>
            <person name="Li S."/>
            <person name="Zhang J."/>
            <person name="Wu F."/>
            <person name="Li X."/>
            <person name="Wu D."/>
            <person name="Zhang M."/>
            <person name="Ou Z."/>
            <person name="Jie Z."/>
            <person name="Yan Q."/>
            <person name="Li P."/>
            <person name="Yi J."/>
            <person name="Peng Y."/>
        </authorList>
    </citation>
    <scope>NUCLEOTIDE SEQUENCE [LARGE SCALE GENOMIC DNA]</scope>
    <source>
        <strain evidence="4 5">GP43</strain>
    </source>
</reference>
<protein>
    <recommendedName>
        <fullName evidence="3">Alginate lyase domain-containing protein</fullName>
    </recommendedName>
</protein>
<comment type="caution">
    <text evidence="4">The sequence shown here is derived from an EMBL/GenBank/DDBJ whole genome shotgun (WGS) entry which is preliminary data.</text>
</comment>
<keyword evidence="1" id="KW-0732">Signal</keyword>
<dbReference type="RefSeq" id="WP_102735589.1">
    <property type="nucleotide sequence ID" value="NZ_CP027005.1"/>
</dbReference>
<evidence type="ECO:0000259" key="3">
    <source>
        <dbReference type="Pfam" id="PF05426"/>
    </source>
</evidence>
<dbReference type="GO" id="GO:0042597">
    <property type="term" value="C:periplasmic space"/>
    <property type="evidence" value="ECO:0007669"/>
    <property type="project" value="InterPro"/>
</dbReference>
<gene>
    <name evidence="4" type="ORF">CXU09_06450</name>
</gene>
<dbReference type="GO" id="GO:0016829">
    <property type="term" value="F:lyase activity"/>
    <property type="evidence" value="ECO:0007669"/>
    <property type="project" value="UniProtKB-KW"/>
</dbReference>
<organism evidence="4 5">
    <name type="scientific">Akkermansia muciniphila</name>
    <dbReference type="NCBI Taxonomy" id="239935"/>
    <lineage>
        <taxon>Bacteria</taxon>
        <taxon>Pseudomonadati</taxon>
        <taxon>Verrucomicrobiota</taxon>
        <taxon>Verrucomicrobiia</taxon>
        <taxon>Verrucomicrobiales</taxon>
        <taxon>Akkermansiaceae</taxon>
        <taxon>Akkermansia</taxon>
    </lineage>
</organism>
<proteinExistence type="predicted"/>
<name>A0AAP8T9A6_9BACT</name>
<keyword evidence="2" id="KW-0456">Lyase</keyword>
<feature type="domain" description="Alginate lyase" evidence="3">
    <location>
        <begin position="34"/>
        <end position="312"/>
    </location>
</feature>
<dbReference type="EMBL" id="PJKN01000003">
    <property type="protein sequence ID" value="PNC56261.1"/>
    <property type="molecule type" value="Genomic_DNA"/>
</dbReference>
<dbReference type="InterPro" id="IPR008929">
    <property type="entry name" value="Chondroitin_lyas"/>
</dbReference>
<evidence type="ECO:0000313" key="5">
    <source>
        <dbReference type="Proteomes" id="UP000235914"/>
    </source>
</evidence>
<accession>A0AAP8T9A6</accession>
<evidence type="ECO:0000256" key="1">
    <source>
        <dbReference type="ARBA" id="ARBA00022729"/>
    </source>
</evidence>
<dbReference type="Pfam" id="PF05426">
    <property type="entry name" value="Alginate_lyase"/>
    <property type="match status" value="1"/>
</dbReference>